<feature type="region of interest" description="Disordered" evidence="12">
    <location>
        <begin position="1228"/>
        <end position="1252"/>
    </location>
</feature>
<organism evidence="15 16">
    <name type="scientific">Dermatophagoides pteronyssinus</name>
    <name type="common">European house dust mite</name>
    <dbReference type="NCBI Taxonomy" id="6956"/>
    <lineage>
        <taxon>Eukaryota</taxon>
        <taxon>Metazoa</taxon>
        <taxon>Ecdysozoa</taxon>
        <taxon>Arthropoda</taxon>
        <taxon>Chelicerata</taxon>
        <taxon>Arachnida</taxon>
        <taxon>Acari</taxon>
        <taxon>Acariformes</taxon>
        <taxon>Sarcoptiformes</taxon>
        <taxon>Astigmata</taxon>
        <taxon>Psoroptidia</taxon>
        <taxon>Analgoidea</taxon>
        <taxon>Pyroglyphidae</taxon>
        <taxon>Dermatophagoidinae</taxon>
        <taxon>Dermatophagoides</taxon>
    </lineage>
</organism>
<feature type="region of interest" description="Disordered" evidence="12">
    <location>
        <begin position="204"/>
        <end position="243"/>
    </location>
</feature>
<keyword evidence="6 10" id="KW-0238">DNA-binding</keyword>
<dbReference type="SMART" id="SM00355">
    <property type="entry name" value="ZnF_C2H2"/>
    <property type="match status" value="7"/>
</dbReference>
<feature type="compositionally biased region" description="Acidic residues" evidence="12">
    <location>
        <begin position="206"/>
        <end position="218"/>
    </location>
</feature>
<dbReference type="CTD" id="43650"/>
<dbReference type="Gene3D" id="1.10.10.60">
    <property type="entry name" value="Homeodomain-like"/>
    <property type="match status" value="1"/>
</dbReference>
<feature type="domain" description="C2H2-type" evidence="14">
    <location>
        <begin position="1460"/>
        <end position="1488"/>
    </location>
</feature>
<feature type="compositionally biased region" description="Polar residues" evidence="12">
    <location>
        <begin position="579"/>
        <end position="597"/>
    </location>
</feature>
<dbReference type="PROSITE" id="PS50157">
    <property type="entry name" value="ZINC_FINGER_C2H2_2"/>
    <property type="match status" value="6"/>
</dbReference>
<protein>
    <submittedName>
        <fullName evidence="16">Zinc finger protein 1-like</fullName>
    </submittedName>
</protein>
<feature type="compositionally biased region" description="Polar residues" evidence="12">
    <location>
        <begin position="113"/>
        <end position="141"/>
    </location>
</feature>
<evidence type="ECO:0000313" key="16">
    <source>
        <dbReference type="RefSeq" id="XP_027205903.1"/>
    </source>
</evidence>
<dbReference type="FunFam" id="3.30.160.60:FF:000145">
    <property type="entry name" value="Zinc finger protein 574"/>
    <property type="match status" value="1"/>
</dbReference>
<dbReference type="FunFam" id="3.30.160.60:FF:000013">
    <property type="entry name" value="Putative zinc finger E-box-binding homeobox 2"/>
    <property type="match status" value="2"/>
</dbReference>
<feature type="region of interest" description="Disordered" evidence="12">
    <location>
        <begin position="719"/>
        <end position="740"/>
    </location>
</feature>
<feature type="domain" description="C2H2-type" evidence="14">
    <location>
        <begin position="684"/>
        <end position="703"/>
    </location>
</feature>
<dbReference type="PANTHER" id="PTHR24391:SF27">
    <property type="entry name" value="ZINC FINGER PROTEIN 1"/>
    <property type="match status" value="1"/>
</dbReference>
<feature type="compositionally biased region" description="Low complexity" evidence="12">
    <location>
        <begin position="513"/>
        <end position="524"/>
    </location>
</feature>
<dbReference type="KEGG" id="dpte:113799476"/>
<dbReference type="Pfam" id="PF00096">
    <property type="entry name" value="zf-C2H2"/>
    <property type="match status" value="3"/>
</dbReference>
<dbReference type="InterPro" id="IPR001356">
    <property type="entry name" value="HD"/>
</dbReference>
<feature type="region of interest" description="Disordered" evidence="12">
    <location>
        <begin position="375"/>
        <end position="394"/>
    </location>
</feature>
<dbReference type="GO" id="GO:0000981">
    <property type="term" value="F:DNA-binding transcription factor activity, RNA polymerase II-specific"/>
    <property type="evidence" value="ECO:0007669"/>
    <property type="project" value="TreeGrafter"/>
</dbReference>
<dbReference type="PROSITE" id="PS00028">
    <property type="entry name" value="ZINC_FINGER_C2H2_1"/>
    <property type="match status" value="4"/>
</dbReference>
<evidence type="ECO:0000259" key="13">
    <source>
        <dbReference type="PROSITE" id="PS50071"/>
    </source>
</evidence>
<dbReference type="SUPFAM" id="SSF46689">
    <property type="entry name" value="Homeodomain-like"/>
    <property type="match status" value="1"/>
</dbReference>
<feature type="compositionally biased region" description="Low complexity" evidence="12">
    <location>
        <begin position="722"/>
        <end position="737"/>
    </location>
</feature>
<feature type="compositionally biased region" description="Low complexity" evidence="12">
    <location>
        <begin position="1360"/>
        <end position="1370"/>
    </location>
</feature>
<dbReference type="CDD" id="cd00086">
    <property type="entry name" value="homeodomain"/>
    <property type="match status" value="1"/>
</dbReference>
<feature type="region of interest" description="Disordered" evidence="12">
    <location>
        <begin position="1331"/>
        <end position="1401"/>
    </location>
</feature>
<feature type="region of interest" description="Disordered" evidence="12">
    <location>
        <begin position="302"/>
        <end position="364"/>
    </location>
</feature>
<feature type="compositionally biased region" description="Polar residues" evidence="12">
    <location>
        <begin position="925"/>
        <end position="936"/>
    </location>
</feature>
<evidence type="ECO:0000256" key="4">
    <source>
        <dbReference type="ARBA" id="ARBA00022771"/>
    </source>
</evidence>
<feature type="compositionally biased region" description="Polar residues" evidence="12">
    <location>
        <begin position="1387"/>
        <end position="1401"/>
    </location>
</feature>
<evidence type="ECO:0000256" key="3">
    <source>
        <dbReference type="ARBA" id="ARBA00022737"/>
    </source>
</evidence>
<dbReference type="PROSITE" id="PS50071">
    <property type="entry name" value="HOMEOBOX_2"/>
    <property type="match status" value="1"/>
</dbReference>
<feature type="domain" description="Homeobox" evidence="13">
    <location>
        <begin position="979"/>
        <end position="1039"/>
    </location>
</feature>
<evidence type="ECO:0000256" key="7">
    <source>
        <dbReference type="ARBA" id="ARBA00023155"/>
    </source>
</evidence>
<keyword evidence="3" id="KW-0677">Repeat</keyword>
<proteinExistence type="predicted"/>
<dbReference type="FunFam" id="3.30.160.60:FF:000744">
    <property type="entry name" value="zinc finger E-box-binding homeobox 1"/>
    <property type="match status" value="1"/>
</dbReference>
<dbReference type="InterPro" id="IPR013087">
    <property type="entry name" value="Znf_C2H2_type"/>
</dbReference>
<feature type="domain" description="C2H2-type" evidence="14">
    <location>
        <begin position="1432"/>
        <end position="1459"/>
    </location>
</feature>
<dbReference type="OMA" id="RAQYAIN"/>
<dbReference type="Proteomes" id="UP000515146">
    <property type="component" value="Unplaced"/>
</dbReference>
<dbReference type="GO" id="GO:0005634">
    <property type="term" value="C:nucleus"/>
    <property type="evidence" value="ECO:0007669"/>
    <property type="project" value="UniProtKB-SubCell"/>
</dbReference>
<dbReference type="GO" id="GO:0007411">
    <property type="term" value="P:axon guidance"/>
    <property type="evidence" value="ECO:0007669"/>
    <property type="project" value="UniProtKB-ARBA"/>
</dbReference>
<name>A0A6P6YK39_DERPT</name>
<keyword evidence="5" id="KW-0862">Zinc</keyword>
<feature type="compositionally biased region" description="Low complexity" evidence="12">
    <location>
        <begin position="1232"/>
        <end position="1251"/>
    </location>
</feature>
<keyword evidence="7 10" id="KW-0371">Homeobox</keyword>
<dbReference type="OrthoDB" id="7491548at2759"/>
<feature type="compositionally biased region" description="Polar residues" evidence="12">
    <location>
        <begin position="222"/>
        <end position="243"/>
    </location>
</feature>
<evidence type="ECO:0000256" key="9">
    <source>
        <dbReference type="PROSITE-ProRule" id="PRU00042"/>
    </source>
</evidence>
<keyword evidence="2" id="KW-0479">Metal-binding</keyword>
<comment type="subcellular location">
    <subcellularLocation>
        <location evidence="1 10 11">Nucleus</location>
    </subcellularLocation>
</comment>
<accession>A0A6P6YK39</accession>
<feature type="compositionally biased region" description="Polar residues" evidence="12">
    <location>
        <begin position="334"/>
        <end position="349"/>
    </location>
</feature>
<dbReference type="FunFam" id="3.30.160.60:FF:000072">
    <property type="entry name" value="zinc finger protein 143 isoform X1"/>
    <property type="match status" value="1"/>
</dbReference>
<feature type="compositionally biased region" description="Polar residues" evidence="12">
    <location>
        <begin position="945"/>
        <end position="956"/>
    </location>
</feature>
<dbReference type="GO" id="GO:0008270">
    <property type="term" value="F:zinc ion binding"/>
    <property type="evidence" value="ECO:0007669"/>
    <property type="project" value="UniProtKB-KW"/>
</dbReference>
<dbReference type="GO" id="GO:0045595">
    <property type="term" value="P:regulation of cell differentiation"/>
    <property type="evidence" value="ECO:0007669"/>
    <property type="project" value="UniProtKB-ARBA"/>
</dbReference>
<dbReference type="Pfam" id="PF00046">
    <property type="entry name" value="Homeodomain"/>
    <property type="match status" value="1"/>
</dbReference>
<evidence type="ECO:0000256" key="2">
    <source>
        <dbReference type="ARBA" id="ARBA00022723"/>
    </source>
</evidence>
<feature type="compositionally biased region" description="Basic residues" evidence="12">
    <location>
        <begin position="25"/>
        <end position="36"/>
    </location>
</feature>
<evidence type="ECO:0000256" key="8">
    <source>
        <dbReference type="ARBA" id="ARBA00023242"/>
    </source>
</evidence>
<evidence type="ECO:0000259" key="14">
    <source>
        <dbReference type="PROSITE" id="PS50157"/>
    </source>
</evidence>
<evidence type="ECO:0000256" key="6">
    <source>
        <dbReference type="ARBA" id="ARBA00023125"/>
    </source>
</evidence>
<keyword evidence="8 10" id="KW-0539">Nucleus</keyword>
<feature type="compositionally biased region" description="Low complexity" evidence="12">
    <location>
        <begin position="142"/>
        <end position="160"/>
    </location>
</feature>
<gene>
    <name evidence="16" type="primary">LOC113799476</name>
</gene>
<dbReference type="FunCoup" id="A0A6P6YK39">
    <property type="interactions" value="715"/>
</dbReference>
<feature type="region of interest" description="Disordered" evidence="12">
    <location>
        <begin position="440"/>
        <end position="535"/>
    </location>
</feature>
<keyword evidence="15" id="KW-1185">Reference proteome</keyword>
<evidence type="ECO:0000256" key="12">
    <source>
        <dbReference type="SAM" id="MobiDB-lite"/>
    </source>
</evidence>
<feature type="region of interest" description="Disordered" evidence="12">
    <location>
        <begin position="912"/>
        <end position="973"/>
    </location>
</feature>
<dbReference type="InParanoid" id="A0A6P6YK39"/>
<dbReference type="InterPro" id="IPR051574">
    <property type="entry name" value="ZnF_E-box_Homeobox"/>
</dbReference>
<evidence type="ECO:0000256" key="10">
    <source>
        <dbReference type="PROSITE-ProRule" id="PRU00108"/>
    </source>
</evidence>
<evidence type="ECO:0000313" key="15">
    <source>
        <dbReference type="Proteomes" id="UP000515146"/>
    </source>
</evidence>
<feature type="compositionally biased region" description="Polar residues" evidence="12">
    <location>
        <begin position="311"/>
        <end position="321"/>
    </location>
</feature>
<evidence type="ECO:0000256" key="5">
    <source>
        <dbReference type="ARBA" id="ARBA00022833"/>
    </source>
</evidence>
<evidence type="ECO:0000256" key="11">
    <source>
        <dbReference type="RuleBase" id="RU000682"/>
    </source>
</evidence>
<dbReference type="InterPro" id="IPR009057">
    <property type="entry name" value="Homeodomain-like_sf"/>
</dbReference>
<reference evidence="16" key="1">
    <citation type="submission" date="2025-08" db="UniProtKB">
        <authorList>
            <consortium name="RefSeq"/>
        </authorList>
    </citation>
    <scope>IDENTIFICATION</scope>
    <source>
        <strain evidence="16">Airmid</strain>
    </source>
</reference>
<dbReference type="SMART" id="SM00389">
    <property type="entry name" value="HOX"/>
    <property type="match status" value="1"/>
</dbReference>
<feature type="region of interest" description="Disordered" evidence="12">
    <location>
        <begin position="16"/>
        <end position="164"/>
    </location>
</feature>
<dbReference type="GO" id="GO:0000978">
    <property type="term" value="F:RNA polymerase II cis-regulatory region sequence-specific DNA binding"/>
    <property type="evidence" value="ECO:0007669"/>
    <property type="project" value="TreeGrafter"/>
</dbReference>
<feature type="compositionally biased region" description="Polar residues" evidence="12">
    <location>
        <begin position="471"/>
        <end position="497"/>
    </location>
</feature>
<feature type="region of interest" description="Disordered" evidence="12">
    <location>
        <begin position="579"/>
        <end position="616"/>
    </location>
</feature>
<feature type="compositionally biased region" description="Acidic residues" evidence="12">
    <location>
        <begin position="959"/>
        <end position="973"/>
    </location>
</feature>
<dbReference type="InterPro" id="IPR036236">
    <property type="entry name" value="Znf_C2H2_sf"/>
</dbReference>
<evidence type="ECO:0000256" key="1">
    <source>
        <dbReference type="ARBA" id="ARBA00004123"/>
    </source>
</evidence>
<keyword evidence="4 9" id="KW-0863">Zinc-finger</keyword>
<dbReference type="Gene3D" id="3.30.160.60">
    <property type="entry name" value="Classic Zinc Finger"/>
    <property type="match status" value="5"/>
</dbReference>
<sequence length="1491" mass="164983">MFEPTIYQQISVSAGAKTGTTNSGHHTHHLHHRGSHNSRYLSSSSTPRTHLEFEEYNSNNNNDDDNDEKEYKMSKSNLNQNADDDDDDNHSKQFTNYNDNDDDDGDLMDFSNTRQCIKSNNSTLPPSVGQKLSPTYDHSVNSSSSSSSSTSSSSSSSSTTKQTIMKNNATSKLIIIANENNNSADTTDTESEENCIEVERLSNVAYDDDDNETNPDIDIDVRTSNTEPIPTLNSDPIQQSSFYNDHRNTTKVKTSNNNNNNCDELDKQVDCDSIDALKLNYRKKESSDLNVDDKVDFDLSNEQKPLKYSIPNGTNETSKTIDNNDDDDDDTKTKQSNIKNLNIRQSSKSNNHHLNDENDDDADEDTTMAVDDVVHNQHHGGNDNNNNEDDDDYEIDVDVDTEPDVDMLTETNGFGSSLNGSIRQPLDCIPVETVLREHSSSSSILTDGPLSLSSLHQPPPPPLPLTLSKSNGTSFMPSNNNTTTLINESNQMLTKPTNSNQNSHQHYHHQNHHSNGSSNNSSKNQHPKSDLPTQLDVSRCTHCGKLFRGPRSSISLQEHITNIHAAVAPISSAGKYSKATSPSSAMPSIRPSFTISGNGDLANDSGGSGEGVNDDTQSCTKCSITFETREDFERHQLLHANKSAHSNDNGQVLRKFKCQECFKAFKFKHHLKEHIRIHSGEKPFECANCGKRFSHSGSYSSHMTSKKCLIVNLKVRKSDQIGRTSRSSNRSNQTNGTAISNGILSLNDSMSETEKNLPFFPNVLDSQNVKNMSPFNTFNNSTTYFPNGFPANLMGLNSFLNVTAPNLELFNYLLESQMEYKGFKNLPSHFLASINSSGSQSNVEEFEKQLKKEFIENADIASIRRLLQIAQAAAVSKVQDELTSAHLNANLHNDPNLSNSFLNLTKMAHLDSNSKSTEDIDPNRKSPSTPTKNCPSLSDLKSDFNCKNLNESTNLKMESDEESQRDSSSLDEEMLMADGKKVRVRSVLSEETLRILRAQYAINQRPKKQEIHRLAEQVNYAPRVVQVWFQNMRARDRRLGRPIQSMNDSLNTTTSSLGTMNIGTGCLNSLNYSSTDQTTNMNINQQQSGQLLTQSAAHSGSNSLVAVPATALAAGIPSPSPFKSTTSSVAPIVSYGQHNFINNGTTYSSSSSSSLSPSLIVGQNRHCNDSSSSFSSYLNTTSNQHAQKPLISITQPSTLFQKTDAPIQAKLFDNNLFDNSDTISSTHDEPLDLSFKSKSLNSSSGSSTAENSLEDEVLNLSLKSTGNNCAIAPTTVTCLDVNNSSHNKDNSSMVTTAVQPNVSLTMLQQQHDLDADNLRIVLLNNSTYGKSCNETGSNSSNNSPRSIRGRKRIAPELDINTNSSNDSNNNIMRTNNSSPKKEMKLNGSLSNQNSPDNNQSEGLFTCDQCDKTFSKPSSLARHKYEHSGQRPHKCDVCNKAFKHKHHLTEHKRLHSGEKPFQCTKCLKRFSHSGSYSQHMNHRYSYCKPYRE</sequence>
<dbReference type="RefSeq" id="XP_027205903.1">
    <property type="nucleotide sequence ID" value="XM_027350102.1"/>
</dbReference>
<dbReference type="GO" id="GO:0000122">
    <property type="term" value="P:negative regulation of transcription by RNA polymerase II"/>
    <property type="evidence" value="ECO:0007669"/>
    <property type="project" value="UniProtKB-ARBA"/>
</dbReference>
<feature type="domain" description="C2H2-type" evidence="14">
    <location>
        <begin position="656"/>
        <end position="683"/>
    </location>
</feature>
<feature type="domain" description="C2H2-type" evidence="14">
    <location>
        <begin position="617"/>
        <end position="644"/>
    </location>
</feature>
<dbReference type="PANTHER" id="PTHR24391">
    <property type="entry name" value="HISTONE H4 TRANSCRIPTION FACTOR-RELATED"/>
    <property type="match status" value="1"/>
</dbReference>
<feature type="DNA-binding region" description="Homeobox" evidence="10">
    <location>
        <begin position="981"/>
        <end position="1040"/>
    </location>
</feature>
<dbReference type="SUPFAM" id="SSF57667">
    <property type="entry name" value="beta-beta-alpha zinc fingers"/>
    <property type="match status" value="3"/>
</dbReference>
<feature type="domain" description="C2H2-type" evidence="14">
    <location>
        <begin position="1404"/>
        <end position="1431"/>
    </location>
</feature>